<proteinExistence type="predicted"/>
<reference evidence="1 2" key="1">
    <citation type="journal article" date="2021" name="Elife">
        <title>Chloroplast acquisition without the gene transfer in kleptoplastic sea slugs, Plakobranchus ocellatus.</title>
        <authorList>
            <person name="Maeda T."/>
            <person name="Takahashi S."/>
            <person name="Yoshida T."/>
            <person name="Shimamura S."/>
            <person name="Takaki Y."/>
            <person name="Nagai Y."/>
            <person name="Toyoda A."/>
            <person name="Suzuki Y."/>
            <person name="Arimoto A."/>
            <person name="Ishii H."/>
            <person name="Satoh N."/>
            <person name="Nishiyama T."/>
            <person name="Hasebe M."/>
            <person name="Maruyama T."/>
            <person name="Minagawa J."/>
            <person name="Obokata J."/>
            <person name="Shigenobu S."/>
        </authorList>
    </citation>
    <scope>NUCLEOTIDE SEQUENCE [LARGE SCALE GENOMIC DNA]</scope>
</reference>
<protein>
    <submittedName>
        <fullName evidence="1">Uncharacterized protein</fullName>
    </submittedName>
</protein>
<accession>A0AAV4AN39</accession>
<evidence type="ECO:0000313" key="2">
    <source>
        <dbReference type="Proteomes" id="UP000735302"/>
    </source>
</evidence>
<keyword evidence="2" id="KW-1185">Reference proteome</keyword>
<evidence type="ECO:0000313" key="1">
    <source>
        <dbReference type="EMBL" id="GFO07981.1"/>
    </source>
</evidence>
<dbReference type="EMBL" id="BLXT01003924">
    <property type="protein sequence ID" value="GFO07981.1"/>
    <property type="molecule type" value="Genomic_DNA"/>
</dbReference>
<sequence length="150" mass="16856">MVENLLSPQSRRELNTQASTKSIRDKRLYWNSLSNPINKPFMATKMALSNTTLTNRSSVYARARHHYQEKLSAAHREFEDMAKFCIVRRAFASLSLFSSRRGLPTTAVMFHHPDSPLWPGVPATAVMLHHPGKSAVIRSTSHSGDASPPR</sequence>
<dbReference type="Proteomes" id="UP000735302">
    <property type="component" value="Unassembled WGS sequence"/>
</dbReference>
<name>A0AAV4AN39_9GAST</name>
<dbReference type="AlphaFoldDB" id="A0AAV4AN39"/>
<gene>
    <name evidence="1" type="ORF">PoB_003448600</name>
</gene>
<organism evidence="1 2">
    <name type="scientific">Plakobranchus ocellatus</name>
    <dbReference type="NCBI Taxonomy" id="259542"/>
    <lineage>
        <taxon>Eukaryota</taxon>
        <taxon>Metazoa</taxon>
        <taxon>Spiralia</taxon>
        <taxon>Lophotrochozoa</taxon>
        <taxon>Mollusca</taxon>
        <taxon>Gastropoda</taxon>
        <taxon>Heterobranchia</taxon>
        <taxon>Euthyneura</taxon>
        <taxon>Panpulmonata</taxon>
        <taxon>Sacoglossa</taxon>
        <taxon>Placobranchoidea</taxon>
        <taxon>Plakobranchidae</taxon>
        <taxon>Plakobranchus</taxon>
    </lineage>
</organism>
<comment type="caution">
    <text evidence="1">The sequence shown here is derived from an EMBL/GenBank/DDBJ whole genome shotgun (WGS) entry which is preliminary data.</text>
</comment>